<protein>
    <submittedName>
        <fullName evidence="1">Uncharacterized protein</fullName>
    </submittedName>
</protein>
<gene>
    <name evidence="1" type="ORF">L1987_61257</name>
</gene>
<accession>A0ACB9DB64</accession>
<proteinExistence type="predicted"/>
<organism evidence="1 2">
    <name type="scientific">Smallanthus sonchifolius</name>
    <dbReference type="NCBI Taxonomy" id="185202"/>
    <lineage>
        <taxon>Eukaryota</taxon>
        <taxon>Viridiplantae</taxon>
        <taxon>Streptophyta</taxon>
        <taxon>Embryophyta</taxon>
        <taxon>Tracheophyta</taxon>
        <taxon>Spermatophyta</taxon>
        <taxon>Magnoliopsida</taxon>
        <taxon>eudicotyledons</taxon>
        <taxon>Gunneridae</taxon>
        <taxon>Pentapetalae</taxon>
        <taxon>asterids</taxon>
        <taxon>campanulids</taxon>
        <taxon>Asterales</taxon>
        <taxon>Asteraceae</taxon>
        <taxon>Asteroideae</taxon>
        <taxon>Heliantheae alliance</taxon>
        <taxon>Millerieae</taxon>
        <taxon>Smallanthus</taxon>
    </lineage>
</organism>
<comment type="caution">
    <text evidence="1">The sequence shown here is derived from an EMBL/GenBank/DDBJ whole genome shotgun (WGS) entry which is preliminary data.</text>
</comment>
<sequence length="387" mass="43956">MRFTLLHGCFALLCLSIEGSHALTPEVYWKYVLPYSPMPKAIKEFLTEWEASKHLRNQPSSSAERSTFLVYGASKDQLKDQPSSYFPSYGASKDQLKDQPSSYFPSYGASKDQLKDQPSSYFPSYGASKDQLKDQPSSYFPSYGASKDQQTDHPKQSNKYDASEELFKEYPTATLFFLEDNLHQGREMELHFTKNDHKTTFLPREIVDLIPFSSNNLPQIYNIFSVKPYSIEGKYMKQTLNMCEQKGIEGEEKYCATSLESMVDFSTKMLGKKVKALSTEINSKESTPSQNYKIEWVKKLATNKTVSCHNLIYVHAVFYCHISAGTRVYAISLAGADGTKGKSMAICHTDTTKWKPDHLAFQVLKVKPGTVPVCHFLPEDHVVWVSY</sequence>
<keyword evidence="2" id="KW-1185">Reference proteome</keyword>
<reference evidence="1 2" key="2">
    <citation type="journal article" date="2022" name="Mol. Ecol. Resour.">
        <title>The genomes of chicory, endive, great burdock and yacon provide insights into Asteraceae paleo-polyploidization history and plant inulin production.</title>
        <authorList>
            <person name="Fan W."/>
            <person name="Wang S."/>
            <person name="Wang H."/>
            <person name="Wang A."/>
            <person name="Jiang F."/>
            <person name="Liu H."/>
            <person name="Zhao H."/>
            <person name="Xu D."/>
            <person name="Zhang Y."/>
        </authorList>
    </citation>
    <scope>NUCLEOTIDE SEQUENCE [LARGE SCALE GENOMIC DNA]</scope>
    <source>
        <strain evidence="2">cv. Yunnan</strain>
        <tissue evidence="1">Leaves</tissue>
    </source>
</reference>
<evidence type="ECO:0000313" key="2">
    <source>
        <dbReference type="Proteomes" id="UP001056120"/>
    </source>
</evidence>
<dbReference type="EMBL" id="CM042037">
    <property type="protein sequence ID" value="KAI3743547.1"/>
    <property type="molecule type" value="Genomic_DNA"/>
</dbReference>
<reference evidence="2" key="1">
    <citation type="journal article" date="2022" name="Mol. Ecol. Resour.">
        <title>The genomes of chicory, endive, great burdock and yacon provide insights into Asteraceae palaeo-polyploidization history and plant inulin production.</title>
        <authorList>
            <person name="Fan W."/>
            <person name="Wang S."/>
            <person name="Wang H."/>
            <person name="Wang A."/>
            <person name="Jiang F."/>
            <person name="Liu H."/>
            <person name="Zhao H."/>
            <person name="Xu D."/>
            <person name="Zhang Y."/>
        </authorList>
    </citation>
    <scope>NUCLEOTIDE SEQUENCE [LARGE SCALE GENOMIC DNA]</scope>
    <source>
        <strain evidence="2">cv. Yunnan</strain>
    </source>
</reference>
<evidence type="ECO:0000313" key="1">
    <source>
        <dbReference type="EMBL" id="KAI3743547.1"/>
    </source>
</evidence>
<dbReference type="Proteomes" id="UP001056120">
    <property type="component" value="Linkage Group LG20"/>
</dbReference>
<name>A0ACB9DB64_9ASTR</name>